<proteinExistence type="predicted"/>
<sequence>MATKDLLIKDKSLIKAKAFSYKTAILPKLKDTSESTHNARNNETKLWDKGNEKDLQSLKYSTLNDFYEEKAQKHQIKKKLSINSSTLSLHISAYESLIEATTDSDDIEKTCLKGDKTDLIKKCSMSKQDLFGSSMASINPFEFPRQQTNQKTDPEVAQFKASQKLLYPNQQQGNH</sequence>
<evidence type="ECO:0000313" key="1">
    <source>
        <dbReference type="Proteomes" id="UP000887579"/>
    </source>
</evidence>
<dbReference type="WBParaSite" id="ES5_v2.g11247.t1">
    <property type="protein sequence ID" value="ES5_v2.g11247.t1"/>
    <property type="gene ID" value="ES5_v2.g11247"/>
</dbReference>
<dbReference type="Proteomes" id="UP000887579">
    <property type="component" value="Unplaced"/>
</dbReference>
<protein>
    <submittedName>
        <fullName evidence="2">Uncharacterized protein</fullName>
    </submittedName>
</protein>
<accession>A0AC34F2Q2</accession>
<organism evidence="1 2">
    <name type="scientific">Panagrolaimus sp. ES5</name>
    <dbReference type="NCBI Taxonomy" id="591445"/>
    <lineage>
        <taxon>Eukaryota</taxon>
        <taxon>Metazoa</taxon>
        <taxon>Ecdysozoa</taxon>
        <taxon>Nematoda</taxon>
        <taxon>Chromadorea</taxon>
        <taxon>Rhabditida</taxon>
        <taxon>Tylenchina</taxon>
        <taxon>Panagrolaimomorpha</taxon>
        <taxon>Panagrolaimoidea</taxon>
        <taxon>Panagrolaimidae</taxon>
        <taxon>Panagrolaimus</taxon>
    </lineage>
</organism>
<evidence type="ECO:0000313" key="2">
    <source>
        <dbReference type="WBParaSite" id="ES5_v2.g11247.t1"/>
    </source>
</evidence>
<reference evidence="2" key="1">
    <citation type="submission" date="2022-11" db="UniProtKB">
        <authorList>
            <consortium name="WormBaseParasite"/>
        </authorList>
    </citation>
    <scope>IDENTIFICATION</scope>
</reference>
<name>A0AC34F2Q2_9BILA</name>